<comment type="similarity">
    <text evidence="1">Belongs to the prokaryotic/mitochondrial release factor family.</text>
</comment>
<gene>
    <name evidence="6" type="ORF">PaG_06545</name>
</gene>
<dbReference type="InterPro" id="IPR045853">
    <property type="entry name" value="Pep_chain_release_fac_I_sf"/>
</dbReference>
<reference evidence="6 7" key="1">
    <citation type="journal article" date="2014" name="Genome Announc.">
        <title>Genome sequence of the basidiomycetous fungus Pseudozyma aphidis DSM70725, an efficient producer of biosurfactant mannosylerythritol lipids.</title>
        <authorList>
            <person name="Lorenz S."/>
            <person name="Guenther M."/>
            <person name="Grumaz C."/>
            <person name="Rupp S."/>
            <person name="Zibek S."/>
            <person name="Sohn K."/>
        </authorList>
    </citation>
    <scope>NUCLEOTIDE SEQUENCE [LARGE SCALE GENOMIC DNA]</scope>
    <source>
        <strain evidence="7">ATCC 32657 / CBS 517.83 / DSM 70725 / JCM 10318 / NBRC 10182 / NRRL Y-7954 / St-0401</strain>
    </source>
</reference>
<dbReference type="Proteomes" id="UP000019462">
    <property type="component" value="Unassembled WGS sequence"/>
</dbReference>
<dbReference type="SUPFAM" id="SSF75620">
    <property type="entry name" value="Release factor"/>
    <property type="match status" value="1"/>
</dbReference>
<dbReference type="Gene3D" id="3.30.160.20">
    <property type="match status" value="1"/>
</dbReference>
<feature type="domain" description="Prokaryotic-type class I peptide chain release factors" evidence="5">
    <location>
        <begin position="235"/>
        <end position="251"/>
    </location>
</feature>
<feature type="coiled-coil region" evidence="4">
    <location>
        <begin position="59"/>
        <end position="86"/>
    </location>
</feature>
<organism evidence="6 7">
    <name type="scientific">Moesziomyces aphidis</name>
    <name type="common">Pseudozyma aphidis</name>
    <dbReference type="NCBI Taxonomy" id="84754"/>
    <lineage>
        <taxon>Eukaryota</taxon>
        <taxon>Fungi</taxon>
        <taxon>Dikarya</taxon>
        <taxon>Basidiomycota</taxon>
        <taxon>Ustilaginomycotina</taxon>
        <taxon>Ustilaginomycetes</taxon>
        <taxon>Ustilaginales</taxon>
        <taxon>Ustilaginaceae</taxon>
        <taxon>Moesziomyces</taxon>
    </lineage>
</organism>
<dbReference type="EMBL" id="AWNI01000042">
    <property type="protein sequence ID" value="ETS59621.1"/>
    <property type="molecule type" value="Genomic_DNA"/>
</dbReference>
<keyword evidence="3" id="KW-0648">Protein biosynthesis</keyword>
<evidence type="ECO:0000259" key="5">
    <source>
        <dbReference type="PROSITE" id="PS00745"/>
    </source>
</evidence>
<protein>
    <recommendedName>
        <fullName evidence="5">Prokaryotic-type class I peptide chain release factors domain-containing protein</fullName>
    </recommendedName>
</protein>
<comment type="caution">
    <text evidence="6">The sequence shown here is derived from an EMBL/GenBank/DDBJ whole genome shotgun (WGS) entry which is preliminary data.</text>
</comment>
<keyword evidence="7" id="KW-1185">Reference proteome</keyword>
<evidence type="ECO:0000256" key="4">
    <source>
        <dbReference type="SAM" id="Coils"/>
    </source>
</evidence>
<evidence type="ECO:0000313" key="6">
    <source>
        <dbReference type="EMBL" id="ETS59621.1"/>
    </source>
</evidence>
<dbReference type="GO" id="GO:0005739">
    <property type="term" value="C:mitochondrion"/>
    <property type="evidence" value="ECO:0007669"/>
    <property type="project" value="GOC"/>
</dbReference>
<dbReference type="AlphaFoldDB" id="W3VFV8"/>
<dbReference type="PANTHER" id="PTHR43804:SF7">
    <property type="entry name" value="LD18447P"/>
    <property type="match status" value="1"/>
</dbReference>
<dbReference type="Pfam" id="PF00472">
    <property type="entry name" value="RF-1"/>
    <property type="match status" value="1"/>
</dbReference>
<dbReference type="FunFam" id="3.30.160.20:FF:000070">
    <property type="entry name" value="Related to MRF1-peptide chain release factor, mitochondrial"/>
    <property type="match status" value="1"/>
</dbReference>
<evidence type="ECO:0000313" key="7">
    <source>
        <dbReference type="Proteomes" id="UP000019462"/>
    </source>
</evidence>
<dbReference type="PROSITE" id="PS00745">
    <property type="entry name" value="RF_PROK_I"/>
    <property type="match status" value="1"/>
</dbReference>
<evidence type="ECO:0000256" key="3">
    <source>
        <dbReference type="ARBA" id="ARBA00022917"/>
    </source>
</evidence>
<dbReference type="HOGENOM" id="CLU_407164_0_0_1"/>
<dbReference type="InterPro" id="IPR005139">
    <property type="entry name" value="PCRF"/>
</dbReference>
<dbReference type="Gene3D" id="3.30.70.1660">
    <property type="match status" value="2"/>
</dbReference>
<keyword evidence="2" id="KW-0488">Methylation</keyword>
<dbReference type="OrthoDB" id="2019491at2759"/>
<dbReference type="PANTHER" id="PTHR43804">
    <property type="entry name" value="LD18447P"/>
    <property type="match status" value="1"/>
</dbReference>
<evidence type="ECO:0000256" key="1">
    <source>
        <dbReference type="ARBA" id="ARBA00010835"/>
    </source>
</evidence>
<keyword evidence="4" id="KW-0175">Coiled coil</keyword>
<sequence length="675" mass="73540">MEKRERLLKSSEELDGADIGKQLKELDGLRQVWEAFSTKRKQLLSTLAMSQSDPDEDMRALATEELPLLEEELAEARSQMEELILSSITDAIEAQAVGAVLEVRPGVGGQESTLFTAEVARMYERFCEQKPADEDGSGEWQVEMLSSTSVDVSTSSSGSGAGLKEAIIEVKGKGAFQKLKFEAGVHRVQRIPATQSLGKLQTSTIAVMVLPISEGSENKADDLVDPKDVKVEVMRSRGAGGQHVNKTESAIRLTHEPTGITVSMQDSRSQHQNRTKAWAVLRARLLDRRLKQEVEGNRERRLAQVASMDRSDRVRTYNFPQDRVTDHRVNLSLNGIDSIMEGEHEPGTGLDYIMESLHIESDTRKIKALLESEEAEAAQASAGKKALAFRKAEGRRHTLCLLGCGIVSRHGNESRMGLSRLVEVATVAHGSLTHHNDVPLSQRAAPLPTHTPSASDSALCTTTIIATRTVPSQASASTSPLRTIKAQVAQKGMSAASEQPSAPNFLVDGTSSTVRGLDRTSWECLRSHVEELRIVAISSRCGAASPKDAVRKPDCIFDLCTDRDTTQRSVSQIFLQPTSNTVVPAKSLEELLEIDIVAPADPSMAKQRRIWLPTQVRNILDDADHLVTNSNASFPSTPASAPLHLAKPPESQPLAEFQSASARILNLVRGQPTAT</sequence>
<dbReference type="InterPro" id="IPR050057">
    <property type="entry name" value="Prokaryotic/Mito_RF"/>
</dbReference>
<accession>W3VFV8</accession>
<proteinExistence type="inferred from homology"/>
<dbReference type="Pfam" id="PF03462">
    <property type="entry name" value="PCRF"/>
    <property type="match status" value="1"/>
</dbReference>
<dbReference type="GO" id="GO:0003747">
    <property type="term" value="F:translation release factor activity"/>
    <property type="evidence" value="ECO:0007669"/>
    <property type="project" value="InterPro"/>
</dbReference>
<dbReference type="InterPro" id="IPR000352">
    <property type="entry name" value="Pep_chain_release_fac_I"/>
</dbReference>
<evidence type="ECO:0000256" key="2">
    <source>
        <dbReference type="ARBA" id="ARBA00022481"/>
    </source>
</evidence>
<dbReference type="GO" id="GO:0032543">
    <property type="term" value="P:mitochondrial translation"/>
    <property type="evidence" value="ECO:0007669"/>
    <property type="project" value="UniProtKB-ARBA"/>
</dbReference>
<name>W3VFV8_MOEAP</name>
<dbReference type="SMART" id="SM00937">
    <property type="entry name" value="PCRF"/>
    <property type="match status" value="1"/>
</dbReference>